<dbReference type="InterPro" id="IPR046532">
    <property type="entry name" value="DUF6597"/>
</dbReference>
<name>A0ABY9YMP8_9GAMM</name>
<dbReference type="Gene3D" id="1.10.10.60">
    <property type="entry name" value="Homeodomain-like"/>
    <property type="match status" value="1"/>
</dbReference>
<keyword evidence="6" id="KW-1185">Reference proteome</keyword>
<dbReference type="Pfam" id="PF20240">
    <property type="entry name" value="DUF6597"/>
    <property type="match status" value="1"/>
</dbReference>
<dbReference type="SUPFAM" id="SSF46689">
    <property type="entry name" value="Homeodomain-like"/>
    <property type="match status" value="1"/>
</dbReference>
<dbReference type="PROSITE" id="PS01124">
    <property type="entry name" value="HTH_ARAC_FAMILY_2"/>
    <property type="match status" value="1"/>
</dbReference>
<keyword evidence="1" id="KW-0805">Transcription regulation</keyword>
<dbReference type="Proteomes" id="UP001302072">
    <property type="component" value="Chromosome"/>
</dbReference>
<accession>A0ABY9YMP8</accession>
<evidence type="ECO:0000256" key="2">
    <source>
        <dbReference type="ARBA" id="ARBA00023125"/>
    </source>
</evidence>
<keyword evidence="2" id="KW-0238">DNA-binding</keyword>
<dbReference type="InterPro" id="IPR009057">
    <property type="entry name" value="Homeodomain-like_sf"/>
</dbReference>
<evidence type="ECO:0000256" key="3">
    <source>
        <dbReference type="ARBA" id="ARBA00023163"/>
    </source>
</evidence>
<evidence type="ECO:0000259" key="4">
    <source>
        <dbReference type="PROSITE" id="PS01124"/>
    </source>
</evidence>
<evidence type="ECO:0000256" key="1">
    <source>
        <dbReference type="ARBA" id="ARBA00023015"/>
    </source>
</evidence>
<dbReference type="InterPro" id="IPR050204">
    <property type="entry name" value="AraC_XylS_family_regulators"/>
</dbReference>
<dbReference type="InterPro" id="IPR018060">
    <property type="entry name" value="HTH_AraC"/>
</dbReference>
<dbReference type="SMART" id="SM00342">
    <property type="entry name" value="HTH_ARAC"/>
    <property type="match status" value="1"/>
</dbReference>
<evidence type="ECO:0000313" key="6">
    <source>
        <dbReference type="Proteomes" id="UP001302072"/>
    </source>
</evidence>
<dbReference type="Pfam" id="PF12833">
    <property type="entry name" value="HTH_18"/>
    <property type="match status" value="1"/>
</dbReference>
<dbReference type="PANTHER" id="PTHR46796">
    <property type="entry name" value="HTH-TYPE TRANSCRIPTIONAL ACTIVATOR RHAS-RELATED"/>
    <property type="match status" value="1"/>
</dbReference>
<proteinExistence type="predicted"/>
<gene>
    <name evidence="5" type="ORF">PDM29_17770</name>
</gene>
<feature type="domain" description="HTH araC/xylS-type" evidence="4">
    <location>
        <begin position="158"/>
        <end position="255"/>
    </location>
</feature>
<dbReference type="EMBL" id="CP115541">
    <property type="protein sequence ID" value="WNH52164.1"/>
    <property type="molecule type" value="Genomic_DNA"/>
</dbReference>
<dbReference type="RefSeq" id="WP_311191369.1">
    <property type="nucleotide sequence ID" value="NZ_CP115541.1"/>
</dbReference>
<protein>
    <submittedName>
        <fullName evidence="5">AraC family transcriptional regulator</fullName>
    </submittedName>
</protein>
<reference evidence="5 6" key="1">
    <citation type="submission" date="2022-12" db="EMBL/GenBank/DDBJ databases">
        <title>Two new species, Stenotrophomonas aracearum and Stenotrophomonas oahuensis, isolated from Anthurium (Araceae family) in Hawaii.</title>
        <authorList>
            <person name="Chunag S.C."/>
            <person name="Dobhal S."/>
            <person name="Alvarez A."/>
            <person name="Arif M."/>
        </authorList>
    </citation>
    <scope>NUCLEOTIDE SEQUENCE [LARGE SCALE GENOMIC DNA]</scope>
    <source>
        <strain evidence="5 6">A5586</strain>
    </source>
</reference>
<evidence type="ECO:0000313" key="5">
    <source>
        <dbReference type="EMBL" id="WNH52164.1"/>
    </source>
</evidence>
<dbReference type="PANTHER" id="PTHR46796:SF15">
    <property type="entry name" value="BLL1074 PROTEIN"/>
    <property type="match status" value="1"/>
</dbReference>
<keyword evidence="3" id="KW-0804">Transcription</keyword>
<organism evidence="5 6">
    <name type="scientific">Stenotrophomonas oahuensis</name>
    <dbReference type="NCBI Taxonomy" id="3003271"/>
    <lineage>
        <taxon>Bacteria</taxon>
        <taxon>Pseudomonadati</taxon>
        <taxon>Pseudomonadota</taxon>
        <taxon>Gammaproteobacteria</taxon>
        <taxon>Lysobacterales</taxon>
        <taxon>Lysobacteraceae</taxon>
        <taxon>Stenotrophomonas</taxon>
    </lineage>
</organism>
<sequence>MDYAEYPAPTDLRRHVRCLWQLRDDTPSDEIQVIYPDGCCELLAELGTPLQMHAVDGEVRSDQPFCFAAQQRGPVRLQAVGPVLCIGVRLQPAASALVAGPRLPGLRDHAPDLHTLDDPFAKVFAAAARASAEACDPEPLWQFLRPFCNAFALDARIEKAVALLDAAEGDLRISALAKTLGVSLRTLQPGFLAAVGMTPKEYARVRRLQALLRSLDEAEPDIAAAAARHGYSDQAHATHDLVRWTGSTPAALVRALRGDRNSSDALALAAAFVRGTSAGRGQGVSRRMPKATAWV</sequence>